<dbReference type="PANTHER" id="PTHR30472:SF24">
    <property type="entry name" value="FERRIC ENTEROBACTIN TRANSPORT SYSTEM PERMEASE PROTEIN FEPG"/>
    <property type="match status" value="1"/>
</dbReference>
<feature type="transmembrane region" description="Helical" evidence="8">
    <location>
        <begin position="172"/>
        <end position="192"/>
    </location>
</feature>
<evidence type="ECO:0000256" key="7">
    <source>
        <dbReference type="ARBA" id="ARBA00023136"/>
    </source>
</evidence>
<comment type="similarity">
    <text evidence="2">Belongs to the binding-protein-dependent transport system permease family. FecCD subfamily.</text>
</comment>
<evidence type="ECO:0000256" key="6">
    <source>
        <dbReference type="ARBA" id="ARBA00022989"/>
    </source>
</evidence>
<protein>
    <submittedName>
        <fullName evidence="9">Iron chelate uptake ABC transporter family permease subunit</fullName>
    </submittedName>
</protein>
<dbReference type="CDD" id="cd06550">
    <property type="entry name" value="TM_ABC_iron-siderophores_like"/>
    <property type="match status" value="1"/>
</dbReference>
<keyword evidence="5 8" id="KW-0812">Transmembrane</keyword>
<sequence length="354" mass="36603">MTDSKTRPAPRLVRGRAVRLRRVSFIVHPRAVTITLALLLITLALASPAMTLGKVSVPLDDLLPSMFGLSDESKHNTVVQNLRFPRVLAALSAGAALGVSGAVFQSVSHNALGSPDIIGLTSGAATGAISQIIFFQAGPIQVTIGALIGGVGTALIIYLLSLKGGVTGGYRLVLIGIGVGALLSSLNSLMMVRGDIDNAFAANVWISGSLDDVKWAQALPAFLVTLIVIPLVALSARRATLLEMGDDMARQLGVNAEGTRRTLMLLAVILAGIATRAVGPIAFIALASPQLAKLLTRSTTFSVVGAAAMGSCLLMVAHVITAVLPVSINLPIGQVTGLIGGVYLAWLLTRSNQV</sequence>
<evidence type="ECO:0000256" key="8">
    <source>
        <dbReference type="SAM" id="Phobius"/>
    </source>
</evidence>
<name>A0ABY4N041_9MICO</name>
<dbReference type="Pfam" id="PF01032">
    <property type="entry name" value="FecCD"/>
    <property type="match status" value="1"/>
</dbReference>
<evidence type="ECO:0000313" key="9">
    <source>
        <dbReference type="EMBL" id="UQN15672.1"/>
    </source>
</evidence>
<evidence type="ECO:0000256" key="2">
    <source>
        <dbReference type="ARBA" id="ARBA00007935"/>
    </source>
</evidence>
<evidence type="ECO:0000256" key="4">
    <source>
        <dbReference type="ARBA" id="ARBA00022475"/>
    </source>
</evidence>
<dbReference type="InterPro" id="IPR037294">
    <property type="entry name" value="ABC_BtuC-like"/>
</dbReference>
<accession>A0ABY4N041</accession>
<dbReference type="PANTHER" id="PTHR30472">
    <property type="entry name" value="FERRIC ENTEROBACTIN TRANSPORT SYSTEM PERMEASE PROTEIN"/>
    <property type="match status" value="1"/>
</dbReference>
<feature type="transmembrane region" description="Helical" evidence="8">
    <location>
        <begin position="263"/>
        <end position="287"/>
    </location>
</feature>
<keyword evidence="4" id="KW-1003">Cell membrane</keyword>
<dbReference type="EMBL" id="CP097160">
    <property type="protein sequence ID" value="UQN15672.1"/>
    <property type="molecule type" value="Genomic_DNA"/>
</dbReference>
<evidence type="ECO:0000256" key="5">
    <source>
        <dbReference type="ARBA" id="ARBA00022692"/>
    </source>
</evidence>
<gene>
    <name evidence="9" type="ORF">M3M28_04260</name>
</gene>
<keyword evidence="6 8" id="KW-1133">Transmembrane helix</keyword>
<comment type="subcellular location">
    <subcellularLocation>
        <location evidence="1">Cell membrane</location>
        <topology evidence="1">Multi-pass membrane protein</topology>
    </subcellularLocation>
</comment>
<feature type="transmembrane region" description="Helical" evidence="8">
    <location>
        <begin position="299"/>
        <end position="321"/>
    </location>
</feature>
<evidence type="ECO:0000256" key="1">
    <source>
        <dbReference type="ARBA" id="ARBA00004651"/>
    </source>
</evidence>
<reference evidence="9" key="1">
    <citation type="submission" date="2022-05" db="EMBL/GenBank/DDBJ databases">
        <title>Complete genome sequence of toluene-degrading Gulosibacter sediminis strain ACHW.36C.</title>
        <authorList>
            <person name="Wai A.C."/>
            <person name="Lai G.K."/>
            <person name="Griffin S.D."/>
            <person name="Leung F.C."/>
        </authorList>
    </citation>
    <scope>NUCLEOTIDE SEQUENCE [LARGE SCALE GENOMIC DNA]</scope>
    <source>
        <strain evidence="9">ACHW.36C</strain>
    </source>
</reference>
<proteinExistence type="inferred from homology"/>
<dbReference type="InterPro" id="IPR000522">
    <property type="entry name" value="ABC_transptr_permease_BtuC"/>
</dbReference>
<feature type="transmembrane region" description="Helical" evidence="8">
    <location>
        <begin position="328"/>
        <end position="348"/>
    </location>
</feature>
<organism evidence="9">
    <name type="scientific">Gulosibacter sediminis</name>
    <dbReference type="NCBI Taxonomy" id="1729695"/>
    <lineage>
        <taxon>Bacteria</taxon>
        <taxon>Bacillati</taxon>
        <taxon>Actinomycetota</taxon>
        <taxon>Actinomycetes</taxon>
        <taxon>Micrococcales</taxon>
        <taxon>Microbacteriaceae</taxon>
        <taxon>Gulosibacter</taxon>
    </lineage>
</organism>
<feature type="transmembrane region" description="Helical" evidence="8">
    <location>
        <begin position="117"/>
        <end position="134"/>
    </location>
</feature>
<keyword evidence="7 8" id="KW-0472">Membrane</keyword>
<evidence type="ECO:0000256" key="3">
    <source>
        <dbReference type="ARBA" id="ARBA00022448"/>
    </source>
</evidence>
<keyword evidence="3" id="KW-0813">Transport</keyword>
<feature type="transmembrane region" description="Helical" evidence="8">
    <location>
        <begin position="140"/>
        <end position="160"/>
    </location>
</feature>
<dbReference type="SUPFAM" id="SSF81345">
    <property type="entry name" value="ABC transporter involved in vitamin B12 uptake, BtuC"/>
    <property type="match status" value="1"/>
</dbReference>
<feature type="transmembrane region" description="Helical" evidence="8">
    <location>
        <begin position="87"/>
        <end position="105"/>
    </location>
</feature>
<feature type="transmembrane region" description="Helical" evidence="8">
    <location>
        <begin position="215"/>
        <end position="234"/>
    </location>
</feature>
<dbReference type="Gene3D" id="1.10.3470.10">
    <property type="entry name" value="ABC transporter involved in vitamin B12 uptake, BtuC"/>
    <property type="match status" value="1"/>
</dbReference>